<comment type="caution">
    <text evidence="1">The sequence shown here is derived from an EMBL/GenBank/DDBJ whole genome shotgun (WGS) entry which is preliminary data.</text>
</comment>
<sequence>MLEYILLSLIMSFQRVKRYRHEKKSRNSVDIKEIHFTSMYVVNITYNLYFVIYSPSNLIF</sequence>
<organism evidence="1 2">
    <name type="scientific">Rhamnusium bicolor</name>
    <dbReference type="NCBI Taxonomy" id="1586634"/>
    <lineage>
        <taxon>Eukaryota</taxon>
        <taxon>Metazoa</taxon>
        <taxon>Ecdysozoa</taxon>
        <taxon>Arthropoda</taxon>
        <taxon>Hexapoda</taxon>
        <taxon>Insecta</taxon>
        <taxon>Pterygota</taxon>
        <taxon>Neoptera</taxon>
        <taxon>Endopterygota</taxon>
        <taxon>Coleoptera</taxon>
        <taxon>Polyphaga</taxon>
        <taxon>Cucujiformia</taxon>
        <taxon>Chrysomeloidea</taxon>
        <taxon>Cerambycidae</taxon>
        <taxon>Lepturinae</taxon>
        <taxon>Rhagiini</taxon>
        <taxon>Rhamnusium</taxon>
    </lineage>
</organism>
<reference evidence="1" key="1">
    <citation type="journal article" date="2023" name="Insect Mol. Biol.">
        <title>Genome sequencing provides insights into the evolution of gene families encoding plant cell wall-degrading enzymes in longhorned beetles.</title>
        <authorList>
            <person name="Shin N.R."/>
            <person name="Okamura Y."/>
            <person name="Kirsch R."/>
            <person name="Pauchet Y."/>
        </authorList>
    </citation>
    <scope>NUCLEOTIDE SEQUENCE</scope>
    <source>
        <strain evidence="1">RBIC_L_NR</strain>
    </source>
</reference>
<evidence type="ECO:0000313" key="1">
    <source>
        <dbReference type="EMBL" id="KAJ8930972.1"/>
    </source>
</evidence>
<protein>
    <submittedName>
        <fullName evidence="1">Uncharacterized protein</fullName>
    </submittedName>
</protein>
<dbReference type="Proteomes" id="UP001162156">
    <property type="component" value="Unassembled WGS sequence"/>
</dbReference>
<dbReference type="AlphaFoldDB" id="A0AAV8WXP8"/>
<proteinExistence type="predicted"/>
<keyword evidence="2" id="KW-1185">Reference proteome</keyword>
<dbReference type="EMBL" id="JANEYF010004507">
    <property type="protein sequence ID" value="KAJ8930972.1"/>
    <property type="molecule type" value="Genomic_DNA"/>
</dbReference>
<accession>A0AAV8WXP8</accession>
<name>A0AAV8WXP8_9CUCU</name>
<evidence type="ECO:0000313" key="2">
    <source>
        <dbReference type="Proteomes" id="UP001162156"/>
    </source>
</evidence>
<gene>
    <name evidence="1" type="ORF">NQ314_016186</name>
</gene>